<proteinExistence type="inferred from homology"/>
<keyword evidence="4 15" id="KW-0645">Protease</keyword>
<keyword evidence="17" id="KW-0812">Transmembrane</keyword>
<accession>A0A1X0NEL1</accession>
<keyword evidence="13" id="KW-1015">Disulfide bond</keyword>
<feature type="compositionally biased region" description="Basic and acidic residues" evidence="16">
    <location>
        <begin position="250"/>
        <end position="264"/>
    </location>
</feature>
<feature type="region of interest" description="Disordered" evidence="16">
    <location>
        <begin position="236"/>
        <end position="362"/>
    </location>
</feature>
<keyword evidence="17" id="KW-1133">Transmembrane helix</keyword>
<feature type="transmembrane region" description="Helical" evidence="17">
    <location>
        <begin position="402"/>
        <end position="421"/>
    </location>
</feature>
<dbReference type="PANTHER" id="PTHR10942:SF0">
    <property type="entry name" value="LEISHMANOLYSIN-LIKE PEPTIDASE"/>
    <property type="match status" value="1"/>
</dbReference>
<evidence type="ECO:0000256" key="16">
    <source>
        <dbReference type="SAM" id="MobiDB-lite"/>
    </source>
</evidence>
<dbReference type="VEuPathDB" id="TriTrypDB:TM35_000971070"/>
<feature type="compositionally biased region" description="Low complexity" evidence="16">
    <location>
        <begin position="331"/>
        <end position="344"/>
    </location>
</feature>
<feature type="compositionally biased region" description="Basic and acidic residues" evidence="16">
    <location>
        <begin position="275"/>
        <end position="291"/>
    </location>
</feature>
<dbReference type="GO" id="GO:0006508">
    <property type="term" value="P:proteolysis"/>
    <property type="evidence" value="ECO:0007669"/>
    <property type="project" value="UniProtKB-KW"/>
</dbReference>
<evidence type="ECO:0000256" key="1">
    <source>
        <dbReference type="ARBA" id="ARBA00001249"/>
    </source>
</evidence>
<keyword evidence="19" id="KW-1185">Reference proteome</keyword>
<dbReference type="GO" id="GO:0016020">
    <property type="term" value="C:membrane"/>
    <property type="evidence" value="ECO:0007669"/>
    <property type="project" value="UniProtKB-SubCell"/>
</dbReference>
<evidence type="ECO:0000256" key="3">
    <source>
        <dbReference type="ARBA" id="ARBA00005860"/>
    </source>
</evidence>
<dbReference type="PANTHER" id="PTHR10942">
    <property type="entry name" value="LEISHMANOLYSIN-LIKE PEPTIDASE"/>
    <property type="match status" value="1"/>
</dbReference>
<organism evidence="18 19">
    <name type="scientific">Trypanosoma theileri</name>
    <dbReference type="NCBI Taxonomy" id="67003"/>
    <lineage>
        <taxon>Eukaryota</taxon>
        <taxon>Discoba</taxon>
        <taxon>Euglenozoa</taxon>
        <taxon>Kinetoplastea</taxon>
        <taxon>Metakinetoplastina</taxon>
        <taxon>Trypanosomatida</taxon>
        <taxon>Trypanosomatidae</taxon>
        <taxon>Trypanosoma</taxon>
    </lineage>
</organism>
<dbReference type="Gene3D" id="2.10.55.10">
    <property type="entry name" value="Leishmanolysin domain 3"/>
    <property type="match status" value="1"/>
</dbReference>
<keyword evidence="7 15" id="KW-0378">Hydrolase</keyword>
<evidence type="ECO:0000256" key="8">
    <source>
        <dbReference type="ARBA" id="ARBA00022833"/>
    </source>
</evidence>
<keyword evidence="9" id="KW-0130">Cell adhesion</keyword>
<evidence type="ECO:0000256" key="17">
    <source>
        <dbReference type="SAM" id="Phobius"/>
    </source>
</evidence>
<protein>
    <recommendedName>
        <fullName evidence="15">Leishmanolysin-like peptidase</fullName>
        <ecNumber evidence="15">3.4.24.-</ecNumber>
    </recommendedName>
</protein>
<dbReference type="EMBL" id="NBCO01000097">
    <property type="protein sequence ID" value="ORC82119.1"/>
    <property type="molecule type" value="Genomic_DNA"/>
</dbReference>
<evidence type="ECO:0000256" key="7">
    <source>
        <dbReference type="ARBA" id="ARBA00022801"/>
    </source>
</evidence>
<dbReference type="Proteomes" id="UP000192257">
    <property type="component" value="Unassembled WGS sequence"/>
</dbReference>
<gene>
    <name evidence="18" type="ORF">TM35_000971070</name>
</gene>
<evidence type="ECO:0000256" key="4">
    <source>
        <dbReference type="ARBA" id="ARBA00022670"/>
    </source>
</evidence>
<dbReference type="GO" id="GO:0046872">
    <property type="term" value="F:metal ion binding"/>
    <property type="evidence" value="ECO:0007669"/>
    <property type="project" value="UniProtKB-KW"/>
</dbReference>
<reference evidence="18 19" key="1">
    <citation type="submission" date="2017-03" db="EMBL/GenBank/DDBJ databases">
        <title>An alternative strategy for trypanosome survival in the mammalian bloodstream revealed through genome and transcriptome analysis of the ubiquitous bovine parasite Trypanosoma (Megatrypanum) theileri.</title>
        <authorList>
            <person name="Kelly S."/>
            <person name="Ivens A."/>
            <person name="Mott A."/>
            <person name="O'Neill E."/>
            <person name="Emms D."/>
            <person name="Macleod O."/>
            <person name="Voorheis P."/>
            <person name="Matthews J."/>
            <person name="Matthews K."/>
            <person name="Carrington M."/>
        </authorList>
    </citation>
    <scope>NUCLEOTIDE SEQUENCE [LARGE SCALE GENOMIC DNA]</scope>
    <source>
        <strain evidence="18">Edinburgh</strain>
    </source>
</reference>
<evidence type="ECO:0000313" key="19">
    <source>
        <dbReference type="Proteomes" id="UP000192257"/>
    </source>
</evidence>
<evidence type="ECO:0000256" key="10">
    <source>
        <dbReference type="ARBA" id="ARBA00023049"/>
    </source>
</evidence>
<dbReference type="GO" id="GO:0005737">
    <property type="term" value="C:cytoplasm"/>
    <property type="evidence" value="ECO:0007669"/>
    <property type="project" value="TreeGrafter"/>
</dbReference>
<evidence type="ECO:0000256" key="5">
    <source>
        <dbReference type="ARBA" id="ARBA00022723"/>
    </source>
</evidence>
<keyword evidence="10 15" id="KW-0482">Metalloprotease</keyword>
<keyword evidence="5 15" id="KW-0479">Metal-binding</keyword>
<feature type="compositionally biased region" description="Acidic residues" evidence="16">
    <location>
        <begin position="236"/>
        <end position="245"/>
    </location>
</feature>
<evidence type="ECO:0000256" key="9">
    <source>
        <dbReference type="ARBA" id="ARBA00022889"/>
    </source>
</evidence>
<evidence type="ECO:0000256" key="12">
    <source>
        <dbReference type="ARBA" id="ARBA00023145"/>
    </source>
</evidence>
<dbReference type="GO" id="GO:0004222">
    <property type="term" value="F:metalloendopeptidase activity"/>
    <property type="evidence" value="ECO:0007669"/>
    <property type="project" value="UniProtKB-UniRule"/>
</dbReference>
<dbReference type="PRINTS" id="PR00782">
    <property type="entry name" value="LSHMANOLYSIN"/>
</dbReference>
<sequence>TVDSRTIGVISIKTQNNADFKKAEPMSWGNETICDFLEGKKKNELLKKHPNMFCKEDEKTLQCTSDRFALGMCLTKENFERLPDEYRHFNGKELELKDDLMDGYTVIKPLESTACEDGNETLLPGSLLSNTSRCLNAEGVVLRDSNGHRSLNIAGVCAKVKCDNKEEKVLVQYKGQSDTAWHVCRNDDDKIELKGSVFSSGTIKCPNFKEVCTGLPKTKPLTIKLYTGEDLEASDVVVNDDDEETVTATHIDDRTQAESDKRENGVPGAGSTGLENKDKTPESTERGKDRNGSVTTVGGVSSSTGSGGTSSTEPIKEDESNAAVARPGHNSSSSLPAADASSTSNPTSDGNTIQSTNTVDVRPSHKINNTVLNGTKFTEDQMKETLNHTNVMGALGPDSSIMVSYTAPFALLVCVVGFVMVP</sequence>
<keyword evidence="8 15" id="KW-0862">Zinc</keyword>
<dbReference type="GeneID" id="39991350"/>
<feature type="compositionally biased region" description="Polar residues" evidence="16">
    <location>
        <begin position="345"/>
        <end position="359"/>
    </location>
</feature>
<evidence type="ECO:0000256" key="13">
    <source>
        <dbReference type="ARBA" id="ARBA00023157"/>
    </source>
</evidence>
<dbReference type="SUPFAM" id="SSF55486">
    <property type="entry name" value="Metalloproteases ('zincins'), catalytic domain"/>
    <property type="match status" value="1"/>
</dbReference>
<dbReference type="OrthoDB" id="255360at2759"/>
<comment type="subcellular location">
    <subcellularLocation>
        <location evidence="2">Membrane</location>
    </subcellularLocation>
</comment>
<keyword evidence="12" id="KW-0865">Zymogen</keyword>
<evidence type="ECO:0000256" key="14">
    <source>
        <dbReference type="ARBA" id="ARBA00023180"/>
    </source>
</evidence>
<dbReference type="InterPro" id="IPR001577">
    <property type="entry name" value="Peptidase_M8"/>
</dbReference>
<keyword evidence="11 17" id="KW-0472">Membrane</keyword>
<evidence type="ECO:0000256" key="15">
    <source>
        <dbReference type="RuleBase" id="RU366077"/>
    </source>
</evidence>
<feature type="compositionally biased region" description="Low complexity" evidence="16">
    <location>
        <begin position="292"/>
        <end position="312"/>
    </location>
</feature>
<dbReference type="Pfam" id="PF01457">
    <property type="entry name" value="Peptidase_M8"/>
    <property type="match status" value="1"/>
</dbReference>
<dbReference type="EC" id="3.4.24.-" evidence="15"/>
<dbReference type="Gene3D" id="2.30.34.10">
    <property type="entry name" value="Leishmanolysin domain 4"/>
    <property type="match status" value="1"/>
</dbReference>
<feature type="non-terminal residue" evidence="18">
    <location>
        <position position="1"/>
    </location>
</feature>
<dbReference type="RefSeq" id="XP_028877143.1">
    <property type="nucleotide sequence ID" value="XM_029031570.1"/>
</dbReference>
<dbReference type="GO" id="GO:0007155">
    <property type="term" value="P:cell adhesion"/>
    <property type="evidence" value="ECO:0007669"/>
    <property type="project" value="UniProtKB-KW"/>
</dbReference>
<evidence type="ECO:0000313" key="18">
    <source>
        <dbReference type="EMBL" id="ORC82119.1"/>
    </source>
</evidence>
<evidence type="ECO:0000256" key="2">
    <source>
        <dbReference type="ARBA" id="ARBA00004370"/>
    </source>
</evidence>
<keyword evidence="14" id="KW-0325">Glycoprotein</keyword>
<name>A0A1X0NEL1_9TRYP</name>
<comment type="catalytic activity">
    <reaction evidence="1">
        <text>Preference for hydrophobic residues at P1 and P1' and basic residues at P2' and P3'. A model nonapeptide is cleaved at -Ala-Tyr-|-Leu-Lys-Lys-.</text>
        <dbReference type="EC" id="3.4.24.36"/>
    </reaction>
</comment>
<evidence type="ECO:0000256" key="6">
    <source>
        <dbReference type="ARBA" id="ARBA00022729"/>
    </source>
</evidence>
<dbReference type="AlphaFoldDB" id="A0A1X0NEL1"/>
<comment type="caution">
    <text evidence="18">The sequence shown here is derived from an EMBL/GenBank/DDBJ whole genome shotgun (WGS) entry which is preliminary data.</text>
</comment>
<comment type="similarity">
    <text evidence="3 15">Belongs to the peptidase M8 family.</text>
</comment>
<evidence type="ECO:0000256" key="11">
    <source>
        <dbReference type="ARBA" id="ARBA00023136"/>
    </source>
</evidence>
<comment type="cofactor">
    <cofactor evidence="15">
        <name>Zn(2+)</name>
        <dbReference type="ChEBI" id="CHEBI:29105"/>
    </cofactor>
    <text evidence="15">Binds 1 zinc ion per subunit.</text>
</comment>
<keyword evidence="6" id="KW-0732">Signal</keyword>